<gene>
    <name evidence="1" type="primary">trbJ</name>
    <name evidence="1" type="ORF">FIV46_10955</name>
</gene>
<dbReference type="OrthoDB" id="9807335at2"/>
<evidence type="ECO:0000313" key="1">
    <source>
        <dbReference type="EMBL" id="TPD59307.1"/>
    </source>
</evidence>
<comment type="caution">
    <text evidence="1">The sequence shown here is derived from an EMBL/GenBank/DDBJ whole genome shotgun (WGS) entry which is preliminary data.</text>
</comment>
<dbReference type="EMBL" id="VFIY01000014">
    <property type="protein sequence ID" value="TPD59307.1"/>
    <property type="molecule type" value="Genomic_DNA"/>
</dbReference>
<dbReference type="Proteomes" id="UP000319148">
    <property type="component" value="Unassembled WGS sequence"/>
</dbReference>
<keyword evidence="2" id="KW-1185">Reference proteome</keyword>
<accession>A0A501PGV5</accession>
<dbReference type="AlphaFoldDB" id="A0A501PGV5"/>
<evidence type="ECO:0000313" key="2">
    <source>
        <dbReference type="Proteomes" id="UP000319148"/>
    </source>
</evidence>
<dbReference type="InterPro" id="IPR014147">
    <property type="entry name" value="T4SS_TrbJ"/>
</dbReference>
<organism evidence="1 2">
    <name type="scientific">Emcibacter nanhaiensis</name>
    <dbReference type="NCBI Taxonomy" id="1505037"/>
    <lineage>
        <taxon>Bacteria</taxon>
        <taxon>Pseudomonadati</taxon>
        <taxon>Pseudomonadota</taxon>
        <taxon>Alphaproteobacteria</taxon>
        <taxon>Emcibacterales</taxon>
        <taxon>Emcibacteraceae</taxon>
        <taxon>Emcibacter</taxon>
    </lineage>
</organism>
<sequence length="256" mass="28838">MGLTLQGETMMEKRKTRHVRNGAFMICLMTLLMADPARALFGLGDVVYDPANHAQNLLIASRSLITINNQLTGLQNQVRMLENMAKNLSPLEQASLPDLVQSLQRINLLISSAEGLSRNVDALERTFDRLYADQYSEKDGDLQRARERWGLSRSALEDSLKAQAVLMSSLEENREYRQQLSQSSESAEGLLQTSQAANRISLFQLQQLEKGQQASVLYFRARSLEEARKLVEKEEARALRKSFMGSASLSSSDRPW</sequence>
<protein>
    <submittedName>
        <fullName evidence="1">P-type conjugative transfer protein TrbJ</fullName>
    </submittedName>
</protein>
<reference evidence="2" key="1">
    <citation type="submission" date="2019-06" db="EMBL/GenBank/DDBJ databases">
        <title>The complete genome of Emcibacter congregatus ZYLT.</title>
        <authorList>
            <person name="Zhao Z."/>
        </authorList>
    </citation>
    <scope>NUCLEOTIDE SEQUENCE [LARGE SCALE GENOMIC DNA]</scope>
    <source>
        <strain evidence="2">MCCC 1A06723</strain>
    </source>
</reference>
<dbReference type="NCBIfam" id="TIGR02780">
    <property type="entry name" value="TrbJ_Ti"/>
    <property type="match status" value="1"/>
</dbReference>
<name>A0A501PGV5_9PROT</name>
<proteinExistence type="predicted"/>